<gene>
    <name evidence="1" type="ORF">M9Y10_006228</name>
</gene>
<evidence type="ECO:0008006" key="3">
    <source>
        <dbReference type="Google" id="ProtNLM"/>
    </source>
</evidence>
<sequence>MDAKQYLNQRKILHNHLLDFLDNQNDCEANFSILITYINNLKITENKNEFWIFLELILMISNNHHRSPNFMNKLDQVLSYFGPKIKQTFSNLEIFNTFSKNKRLLHFLIKNNIFENDDIYMNKITNQYFREYFLGENVSDPRHKEKKEAGENDLEICQIIREDQIDEFVIYTNQRNYSLKNKIKLSIYETNSFLKHKRELTLLEYAFFCGSIQIIKYLMINGLKLESKLWLFAIHSNNPEVIRLLEDDRIQLTEKEYQRCLEESVKCHHNEIASYISEYYIKDDKRIRRNPLIYSFKFFNYEKMAECELNSMFLLYACEYNYIELVKVLLNDEKIDINYTINDVLYNK</sequence>
<evidence type="ECO:0000313" key="2">
    <source>
        <dbReference type="Proteomes" id="UP001470230"/>
    </source>
</evidence>
<dbReference type="EMBL" id="JAPFFF010000012">
    <property type="protein sequence ID" value="KAK8876044.1"/>
    <property type="molecule type" value="Genomic_DNA"/>
</dbReference>
<comment type="caution">
    <text evidence="1">The sequence shown here is derived from an EMBL/GenBank/DDBJ whole genome shotgun (WGS) entry which is preliminary data.</text>
</comment>
<keyword evidence="2" id="KW-1185">Reference proteome</keyword>
<name>A0ABR2JE80_9EUKA</name>
<dbReference type="InterPro" id="IPR036770">
    <property type="entry name" value="Ankyrin_rpt-contain_sf"/>
</dbReference>
<accession>A0ABR2JE80</accession>
<dbReference type="PANTHER" id="PTHR24159">
    <property type="match status" value="1"/>
</dbReference>
<dbReference type="SUPFAM" id="SSF48403">
    <property type="entry name" value="Ankyrin repeat"/>
    <property type="match status" value="1"/>
</dbReference>
<protein>
    <recommendedName>
        <fullName evidence="3">DUF3447 domain-containing protein</fullName>
    </recommendedName>
</protein>
<reference evidence="1 2" key="1">
    <citation type="submission" date="2024-04" db="EMBL/GenBank/DDBJ databases">
        <title>Tritrichomonas musculus Genome.</title>
        <authorList>
            <person name="Alves-Ferreira E."/>
            <person name="Grigg M."/>
            <person name="Lorenzi H."/>
            <person name="Galac M."/>
        </authorList>
    </citation>
    <scope>NUCLEOTIDE SEQUENCE [LARGE SCALE GENOMIC DNA]</scope>
    <source>
        <strain evidence="1 2">EAF2021</strain>
    </source>
</reference>
<proteinExistence type="predicted"/>
<evidence type="ECO:0000313" key="1">
    <source>
        <dbReference type="EMBL" id="KAK8876044.1"/>
    </source>
</evidence>
<dbReference type="Gene3D" id="1.25.40.20">
    <property type="entry name" value="Ankyrin repeat-containing domain"/>
    <property type="match status" value="1"/>
</dbReference>
<dbReference type="PANTHER" id="PTHR24159:SF5">
    <property type="entry name" value="ANK_REP_REGION DOMAIN-CONTAINING PROTEIN"/>
    <property type="match status" value="1"/>
</dbReference>
<organism evidence="1 2">
    <name type="scientific">Tritrichomonas musculus</name>
    <dbReference type="NCBI Taxonomy" id="1915356"/>
    <lineage>
        <taxon>Eukaryota</taxon>
        <taxon>Metamonada</taxon>
        <taxon>Parabasalia</taxon>
        <taxon>Tritrichomonadida</taxon>
        <taxon>Tritrichomonadidae</taxon>
        <taxon>Tritrichomonas</taxon>
    </lineage>
</organism>
<dbReference type="Proteomes" id="UP001470230">
    <property type="component" value="Unassembled WGS sequence"/>
</dbReference>